<dbReference type="AlphaFoldDB" id="A0A0W0TNL9"/>
<evidence type="ECO:0000259" key="1">
    <source>
        <dbReference type="Pfam" id="PF16849"/>
    </source>
</evidence>
<evidence type="ECO:0000313" key="5">
    <source>
        <dbReference type="Proteomes" id="UP000251942"/>
    </source>
</evidence>
<dbReference type="EMBL" id="UASS01000001">
    <property type="protein sequence ID" value="SPX59289.1"/>
    <property type="molecule type" value="Genomic_DNA"/>
</dbReference>
<dbReference type="Pfam" id="PF16849">
    <property type="entry name" value="Glyco_transf_88"/>
    <property type="match status" value="1"/>
</dbReference>
<accession>A0A0W0TNL9</accession>
<sequence>MTYNFNPHRPIKIWLSKNPASFLNLENRARLIKMRATNPTDEINYIYESSLLSAQALKDFEIFCKKYQIVPKDVQKDVIPNCTTAEEKNLIKNYQDQITNLDAGGLVFICF</sequence>
<protein>
    <recommendedName>
        <fullName evidence="1">Lgt1 glycosyltransferase domain-containing protein</fullName>
    </recommendedName>
</protein>
<reference evidence="2 4" key="1">
    <citation type="submission" date="2015-11" db="EMBL/GenBank/DDBJ databases">
        <title>Genomic analysis of 38 Legionella species identifies large and diverse effector repertoires.</title>
        <authorList>
            <person name="Burstein D."/>
            <person name="Amaro F."/>
            <person name="Zusman T."/>
            <person name="Lifshitz Z."/>
            <person name="Cohen O."/>
            <person name="Gilbert J.A."/>
            <person name="Pupko T."/>
            <person name="Shuman H.A."/>
            <person name="Segal G."/>
        </authorList>
    </citation>
    <scope>NUCLEOTIDE SEQUENCE [LARGE SCALE GENOMIC DNA]</scope>
    <source>
        <strain evidence="2 4">WO-44C</strain>
    </source>
</reference>
<dbReference type="EMBL" id="LNYB01000079">
    <property type="protein sequence ID" value="KTC97182.1"/>
    <property type="molecule type" value="Genomic_DNA"/>
</dbReference>
<dbReference type="PATRIC" id="fig|453.4.peg.1684"/>
<name>A0A0W0TNL9_9GAMM</name>
<reference evidence="3 5" key="2">
    <citation type="submission" date="2018-06" db="EMBL/GenBank/DDBJ databases">
        <authorList>
            <consortium name="Pathogen Informatics"/>
            <person name="Doyle S."/>
        </authorList>
    </citation>
    <scope>NUCLEOTIDE SEQUENCE [LARGE SCALE GENOMIC DNA]</scope>
    <source>
        <strain evidence="3 5">NCTC12022</strain>
    </source>
</reference>
<dbReference type="Proteomes" id="UP000054698">
    <property type="component" value="Unassembled WGS sequence"/>
</dbReference>
<dbReference type="RefSeq" id="WP_058445504.1">
    <property type="nucleotide sequence ID" value="NZ_CAAAHT010000058.1"/>
</dbReference>
<gene>
    <name evidence="2" type="ORF">Lfee_1536</name>
    <name evidence="3" type="ORF">NCTC12022_00110</name>
</gene>
<proteinExistence type="predicted"/>
<organism evidence="2 4">
    <name type="scientific">Legionella feeleii</name>
    <dbReference type="NCBI Taxonomy" id="453"/>
    <lineage>
        <taxon>Bacteria</taxon>
        <taxon>Pseudomonadati</taxon>
        <taxon>Pseudomonadota</taxon>
        <taxon>Gammaproteobacteria</taxon>
        <taxon>Legionellales</taxon>
        <taxon>Legionellaceae</taxon>
        <taxon>Legionella</taxon>
    </lineage>
</organism>
<evidence type="ECO:0000313" key="4">
    <source>
        <dbReference type="Proteomes" id="UP000054698"/>
    </source>
</evidence>
<dbReference type="STRING" id="453.Lfee_1536"/>
<feature type="domain" description="Lgt1 glycosyltransferase" evidence="1">
    <location>
        <begin position="3"/>
        <end position="99"/>
    </location>
</feature>
<evidence type="ECO:0000313" key="3">
    <source>
        <dbReference type="EMBL" id="SPX59289.1"/>
    </source>
</evidence>
<dbReference type="Proteomes" id="UP000251942">
    <property type="component" value="Unassembled WGS sequence"/>
</dbReference>
<keyword evidence="4" id="KW-1185">Reference proteome</keyword>
<evidence type="ECO:0000313" key="2">
    <source>
        <dbReference type="EMBL" id="KTC97182.1"/>
    </source>
</evidence>
<dbReference type="InterPro" id="IPR031757">
    <property type="entry name" value="Lgt1_Glycosyltransf"/>
</dbReference>
<dbReference type="OrthoDB" id="5649302at2"/>